<evidence type="ECO:0000256" key="2">
    <source>
        <dbReference type="ARBA" id="ARBA00010617"/>
    </source>
</evidence>
<dbReference type="EMBL" id="JFBT01000001">
    <property type="protein sequence ID" value="EXG79710.1"/>
    <property type="molecule type" value="Genomic_DNA"/>
</dbReference>
<dbReference type="PROSITE" id="PS00086">
    <property type="entry name" value="CYTOCHROME_P450"/>
    <property type="match status" value="1"/>
</dbReference>
<gene>
    <name evidence="12" type="ORF">CryarDRAFT_0754</name>
</gene>
<dbReference type="Gene3D" id="2.40.30.10">
    <property type="entry name" value="Translation factors"/>
    <property type="match status" value="1"/>
</dbReference>
<dbReference type="InterPro" id="IPR006058">
    <property type="entry name" value="2Fe2S_fd_BS"/>
</dbReference>
<dbReference type="Pfam" id="PF00111">
    <property type="entry name" value="Fer2"/>
    <property type="match status" value="1"/>
</dbReference>
<evidence type="ECO:0000256" key="7">
    <source>
        <dbReference type="ARBA" id="ARBA00023002"/>
    </source>
</evidence>
<feature type="domain" description="2Fe-2S ferredoxin-type" evidence="10">
    <location>
        <begin position="663"/>
        <end position="748"/>
    </location>
</feature>
<proteinExistence type="inferred from homology"/>
<dbReference type="CDD" id="cd06185">
    <property type="entry name" value="PDR_like"/>
    <property type="match status" value="1"/>
</dbReference>
<dbReference type="GO" id="GO:0016705">
    <property type="term" value="F:oxidoreductase activity, acting on paired donors, with incorporation or reduction of molecular oxygen"/>
    <property type="evidence" value="ECO:0007669"/>
    <property type="project" value="InterPro"/>
</dbReference>
<dbReference type="SUPFAM" id="SSF48264">
    <property type="entry name" value="Cytochrome P450"/>
    <property type="match status" value="1"/>
</dbReference>
<dbReference type="InterPro" id="IPR017972">
    <property type="entry name" value="Cyt_P450_CS"/>
</dbReference>
<evidence type="ECO:0000256" key="1">
    <source>
        <dbReference type="ARBA" id="ARBA00001917"/>
    </source>
</evidence>
<dbReference type="SUPFAM" id="SSF54292">
    <property type="entry name" value="2Fe-2S ferredoxin-like"/>
    <property type="match status" value="1"/>
</dbReference>
<comment type="caution">
    <text evidence="12">The sequence shown here is derived from an EMBL/GenBank/DDBJ whole genome shotgun (WGS) entry which is preliminary data.</text>
</comment>
<dbReference type="InterPro" id="IPR017927">
    <property type="entry name" value="FAD-bd_FR_type"/>
</dbReference>
<protein>
    <submittedName>
        <fullName evidence="12">Cytochrome P450</fullName>
    </submittedName>
</protein>
<evidence type="ECO:0000256" key="8">
    <source>
        <dbReference type="ARBA" id="ARBA00023004"/>
    </source>
</evidence>
<dbReference type="HOGENOM" id="CLU_020412_0_0_11"/>
<keyword evidence="6" id="KW-0479">Metal-binding</keyword>
<comment type="cofactor">
    <cofactor evidence="1">
        <name>FMN</name>
        <dbReference type="ChEBI" id="CHEBI:58210"/>
    </cofactor>
</comment>
<dbReference type="InterPro" id="IPR017938">
    <property type="entry name" value="Riboflavin_synthase-like_b-brl"/>
</dbReference>
<dbReference type="PATRIC" id="fig|927661.3.peg.741"/>
<dbReference type="SUPFAM" id="SSF52343">
    <property type="entry name" value="Ferredoxin reductase-like, C-terminal NADP-linked domain"/>
    <property type="match status" value="1"/>
</dbReference>
<dbReference type="InterPro" id="IPR002397">
    <property type="entry name" value="Cyt_P450_B"/>
</dbReference>
<keyword evidence="9" id="KW-0411">Iron-sulfur</keyword>
<dbReference type="PANTHER" id="PTHR46696">
    <property type="entry name" value="P450, PUTATIVE (EUROFUNG)-RELATED"/>
    <property type="match status" value="1"/>
</dbReference>
<dbReference type="SUPFAM" id="SSF63380">
    <property type="entry name" value="Riboflavin synthase domain-like"/>
    <property type="match status" value="1"/>
</dbReference>
<evidence type="ECO:0000256" key="6">
    <source>
        <dbReference type="ARBA" id="ARBA00022723"/>
    </source>
</evidence>
<name>A0A010YHG2_9ACTN</name>
<dbReference type="AlphaFoldDB" id="A0A010YHG2"/>
<dbReference type="InterPro" id="IPR039261">
    <property type="entry name" value="FNR_nucleotide-bd"/>
</dbReference>
<evidence type="ECO:0000313" key="13">
    <source>
        <dbReference type="Proteomes" id="UP000021053"/>
    </source>
</evidence>
<dbReference type="Gene3D" id="3.10.20.30">
    <property type="match status" value="1"/>
</dbReference>
<dbReference type="GO" id="GO:0005506">
    <property type="term" value="F:iron ion binding"/>
    <property type="evidence" value="ECO:0007669"/>
    <property type="project" value="InterPro"/>
</dbReference>
<dbReference type="InterPro" id="IPR012675">
    <property type="entry name" value="Beta-grasp_dom_sf"/>
</dbReference>
<dbReference type="PANTHER" id="PTHR46696:SF6">
    <property type="entry name" value="P450, PUTATIVE (EUROFUNG)-RELATED"/>
    <property type="match status" value="1"/>
</dbReference>
<evidence type="ECO:0000256" key="3">
    <source>
        <dbReference type="ARBA" id="ARBA00022630"/>
    </source>
</evidence>
<dbReference type="GO" id="GO:0051537">
    <property type="term" value="F:2 iron, 2 sulfur cluster binding"/>
    <property type="evidence" value="ECO:0007669"/>
    <property type="project" value="UniProtKB-KW"/>
</dbReference>
<keyword evidence="5" id="KW-0001">2Fe-2S</keyword>
<evidence type="ECO:0000259" key="11">
    <source>
        <dbReference type="PROSITE" id="PS51384"/>
    </source>
</evidence>
<evidence type="ECO:0000313" key="12">
    <source>
        <dbReference type="EMBL" id="EXG79710.1"/>
    </source>
</evidence>
<evidence type="ECO:0000256" key="4">
    <source>
        <dbReference type="ARBA" id="ARBA00022643"/>
    </source>
</evidence>
<dbReference type="InterPro" id="IPR054582">
    <property type="entry name" value="DmmA-like_N"/>
</dbReference>
<keyword evidence="13" id="KW-1185">Reference proteome</keyword>
<evidence type="ECO:0000259" key="10">
    <source>
        <dbReference type="PROSITE" id="PS51085"/>
    </source>
</evidence>
<feature type="domain" description="FAD-binding FR-type" evidence="11">
    <location>
        <begin position="436"/>
        <end position="536"/>
    </location>
</feature>
<dbReference type="InterPro" id="IPR001041">
    <property type="entry name" value="2Fe-2S_ferredoxin-type"/>
</dbReference>
<dbReference type="PRINTS" id="PR00359">
    <property type="entry name" value="BP450"/>
</dbReference>
<dbReference type="Proteomes" id="UP000021053">
    <property type="component" value="Unassembled WGS sequence"/>
</dbReference>
<evidence type="ECO:0000256" key="5">
    <source>
        <dbReference type="ARBA" id="ARBA00022714"/>
    </source>
</evidence>
<dbReference type="PROSITE" id="PS00197">
    <property type="entry name" value="2FE2S_FER_1"/>
    <property type="match status" value="1"/>
</dbReference>
<reference evidence="12 13" key="1">
    <citation type="submission" date="2013-07" db="EMBL/GenBank/DDBJ databases">
        <authorList>
            <consortium name="DOE Joint Genome Institute"/>
            <person name="Eisen J."/>
            <person name="Huntemann M."/>
            <person name="Han J."/>
            <person name="Chen A."/>
            <person name="Kyrpides N."/>
            <person name="Mavromatis K."/>
            <person name="Markowitz V."/>
            <person name="Palaniappan K."/>
            <person name="Ivanova N."/>
            <person name="Schaumberg A."/>
            <person name="Pati A."/>
            <person name="Liolios K."/>
            <person name="Nordberg H.P."/>
            <person name="Cantor M.N."/>
            <person name="Hua S.X."/>
            <person name="Woyke T."/>
        </authorList>
    </citation>
    <scope>NUCLEOTIDE SEQUENCE [LARGE SCALE GENOMIC DNA]</scope>
    <source>
        <strain evidence="12 13">DSM 44712</strain>
    </source>
</reference>
<dbReference type="InterPro" id="IPR001128">
    <property type="entry name" value="Cyt_P450"/>
</dbReference>
<dbReference type="GO" id="GO:0020037">
    <property type="term" value="F:heme binding"/>
    <property type="evidence" value="ECO:0007669"/>
    <property type="project" value="InterPro"/>
</dbReference>
<dbReference type="InterPro" id="IPR036396">
    <property type="entry name" value="Cyt_P450_sf"/>
</dbReference>
<dbReference type="Gene3D" id="3.40.50.80">
    <property type="entry name" value="Nucleotide-binding domain of ferredoxin-NADP reductase (FNR) module"/>
    <property type="match status" value="1"/>
</dbReference>
<accession>A0A010YHG2</accession>
<organism evidence="12 13">
    <name type="scientific">Cryptosporangium arvum DSM 44712</name>
    <dbReference type="NCBI Taxonomy" id="927661"/>
    <lineage>
        <taxon>Bacteria</taxon>
        <taxon>Bacillati</taxon>
        <taxon>Actinomycetota</taxon>
        <taxon>Actinomycetes</taxon>
        <taxon>Cryptosporangiales</taxon>
        <taxon>Cryptosporangiaceae</taxon>
        <taxon>Cryptosporangium</taxon>
    </lineage>
</organism>
<comment type="similarity">
    <text evidence="2">Belongs to the cytochrome P450 family.</text>
</comment>
<dbReference type="GO" id="GO:0004497">
    <property type="term" value="F:monooxygenase activity"/>
    <property type="evidence" value="ECO:0007669"/>
    <property type="project" value="InterPro"/>
</dbReference>
<dbReference type="InterPro" id="IPR036010">
    <property type="entry name" value="2Fe-2S_ferredoxin-like_sf"/>
</dbReference>
<keyword evidence="4" id="KW-0288">FMN</keyword>
<keyword evidence="3" id="KW-0285">Flavoprotein</keyword>
<dbReference type="PROSITE" id="PS51384">
    <property type="entry name" value="FAD_FR"/>
    <property type="match status" value="1"/>
</dbReference>
<dbReference type="CDD" id="cd00207">
    <property type="entry name" value="fer2"/>
    <property type="match status" value="1"/>
</dbReference>
<keyword evidence="7" id="KW-0560">Oxidoreductase</keyword>
<keyword evidence="8" id="KW-0408">Iron</keyword>
<dbReference type="Pfam" id="PF22290">
    <property type="entry name" value="DmmA-like_N"/>
    <property type="match status" value="1"/>
</dbReference>
<evidence type="ECO:0000256" key="9">
    <source>
        <dbReference type="ARBA" id="ARBA00023014"/>
    </source>
</evidence>
<dbReference type="PROSITE" id="PS51085">
    <property type="entry name" value="2FE2S_FER_2"/>
    <property type="match status" value="1"/>
</dbReference>
<sequence>MARPGQTPRKLASDAVEMAVEAARPTVEFDHHAPELIDDPVRPYAEVRGKCPVAWTESHGGHWVTTRYEDIARIARDDATFSSARRSEDSGLGFVIPEGKASPQYPIELDPPESTIYRDLINPLLSRSAIEKLVPMIAQHVTDVVDAFVEDGHADLVQQLTNPVPTAVTLDWLGFPREDWKRLAGPIHDLFAAQPGSEREMRGGMGLAFMGDRIVEIMDERRAEPENDAVSWLVQQVKPTGEPFSNDEMTSVIFLLIAGGVDTTTALTSSTLVHLSRHPEDRKRLIEDPALLDVATEEFLRAYPPAQAMARTVMRDTEIGGCPVMKGDRVLIPWVAANYDPEAFPEPEKFVLDRDPRGHLTFGIGSHRCPGAHLARAMYREMITQVLERLPDYRIDPVGPTPTESWGSQSGWDHIPVTFTPGPKRETATTKSATGLDVQLLSLAAVEPIADGVVSLRLTGDGELPSWEPGAHLDLILPSGKVRQYSLCGDPADTTSYTVAVLREQDGRGGSVEVHDVLAVGSPIRVRGPKNHFRMVDAERFLFVAGGIGITPISAMVREAETRGADWTLLYGGRTRASMAFATKLQEQYGDRVQLVPQDELGHPDLMAAFAAAKPGTQVYCCGPEGLLKAVENTVGDLDLHVERFTSSGTDRVAPIPADSSEFIVKLARAGHEFRVPADRTLLEAVRDVVPGVPYDCEEGFCGSCETRVLAGRALHRDTILTEAERAESSSMMICVSRCASDRLTLDL</sequence>
<dbReference type="Gene3D" id="1.10.630.10">
    <property type="entry name" value="Cytochrome P450"/>
    <property type="match status" value="1"/>
</dbReference>
<dbReference type="Pfam" id="PF00067">
    <property type="entry name" value="p450"/>
    <property type="match status" value="1"/>
</dbReference>